<comment type="caution">
    <text evidence="4">The sequence shown here is derived from an EMBL/GenBank/DDBJ whole genome shotgun (WGS) entry which is preliminary data.</text>
</comment>
<reference evidence="4" key="1">
    <citation type="submission" date="2020-10" db="EMBL/GenBank/DDBJ databases">
        <authorList>
            <person name="Gilroy R."/>
        </authorList>
    </citation>
    <scope>NUCLEOTIDE SEQUENCE</scope>
    <source>
        <strain evidence="4">D5-748</strain>
    </source>
</reference>
<dbReference type="Gene3D" id="2.60.40.1180">
    <property type="entry name" value="Golgi alpha-mannosidase II"/>
    <property type="match status" value="1"/>
</dbReference>
<dbReference type="SUPFAM" id="SSF51445">
    <property type="entry name" value="(Trans)glycosidases"/>
    <property type="match status" value="1"/>
</dbReference>
<name>A0A9D9EE47_9BACT</name>
<evidence type="ECO:0000313" key="4">
    <source>
        <dbReference type="EMBL" id="MBO8444791.1"/>
    </source>
</evidence>
<dbReference type="PANTHER" id="PTHR10357">
    <property type="entry name" value="ALPHA-AMYLASE FAMILY MEMBER"/>
    <property type="match status" value="1"/>
</dbReference>
<dbReference type="GO" id="GO:0005975">
    <property type="term" value="P:carbohydrate metabolic process"/>
    <property type="evidence" value="ECO:0007669"/>
    <property type="project" value="InterPro"/>
</dbReference>
<evidence type="ECO:0000256" key="1">
    <source>
        <dbReference type="ARBA" id="ARBA00022801"/>
    </source>
</evidence>
<dbReference type="InterPro" id="IPR014756">
    <property type="entry name" value="Ig_E-set"/>
</dbReference>
<dbReference type="InterPro" id="IPR013783">
    <property type="entry name" value="Ig-like_fold"/>
</dbReference>
<sequence length="635" mass="71180">MAMAFAGLASCAGGPAFDPASVGDAGERVARVEPLSWWTGMKTPLQLLVGGEGISQYDVRIEGGNGVEVKAVHKADSPNYCFVDVAVAENAAPGTYWLVFSRGEESFKYPYEIAARAEGSATRGSFTTADMIYLIMPDRFANGDPSNDATPDTAEKPARDEFFGRHGGDIQGIIDHLDYIADLGATAIWNTPLLLDNEPEGSYHGYACADYYHIDPRFGSNGLYREFVDKAHGKGLKVIMDIVTNHCGTAHWWMNDLPFKDWVHVFPEYTGTNVCFSTNMDPNASKYDLNLQESGWFVPSMPDMNLDNPYVLQYFKQWAVWWIEYAGLDGFRVDTYPYNEKGPMSEWCAAVLNEYPDFNIVGECWTSSIPQLAYWQGGNANKDGFDSHLPSIMDFPLQEAIWRAVPTDSQAWGEGMARVYDCLSHDFVYHDLSKMMIFPGNHDTDRIGDVLKHNPDRHKIVMTMMATMRGIPQIFYGDEMMFVSKDRSQGHGGLRVDFPGGWTGDKVNLFTPEGRAAALTGTDGKPVPEGQLADLHDFTRRLFQWRKDKKVIHDGKTMHFLSRDNTYGYFRYDDTDAVFVFINNSRGKKHVPWSHYAEIADGLHDGRNVLTGEAVEVTDSTSVGPRQVLVVEYKR</sequence>
<dbReference type="Gene3D" id="3.20.20.80">
    <property type="entry name" value="Glycosidases"/>
    <property type="match status" value="1"/>
</dbReference>
<dbReference type="Pfam" id="PF00128">
    <property type="entry name" value="Alpha-amylase"/>
    <property type="match status" value="1"/>
</dbReference>
<keyword evidence="2" id="KW-0326">Glycosidase</keyword>
<dbReference type="SUPFAM" id="SSF81296">
    <property type="entry name" value="E set domains"/>
    <property type="match status" value="1"/>
</dbReference>
<gene>
    <name evidence="4" type="ORF">IAC23_03725</name>
</gene>
<organism evidence="4 5">
    <name type="scientific">Candidatus Cryptobacteroides merdavium</name>
    <dbReference type="NCBI Taxonomy" id="2840769"/>
    <lineage>
        <taxon>Bacteria</taxon>
        <taxon>Pseudomonadati</taxon>
        <taxon>Bacteroidota</taxon>
        <taxon>Bacteroidia</taxon>
        <taxon>Bacteroidales</taxon>
        <taxon>Candidatus Cryptobacteroides</taxon>
    </lineage>
</organism>
<feature type="domain" description="Glycosyl hydrolase family 13 catalytic" evidence="3">
    <location>
        <begin position="134"/>
        <end position="495"/>
    </location>
</feature>
<dbReference type="SUPFAM" id="SSF51011">
    <property type="entry name" value="Glycosyl hydrolase domain"/>
    <property type="match status" value="1"/>
</dbReference>
<dbReference type="InterPro" id="IPR015171">
    <property type="entry name" value="Cyc-maltodext_N"/>
</dbReference>
<dbReference type="CDD" id="cd11340">
    <property type="entry name" value="AmyAc_bac_CMD_like_3"/>
    <property type="match status" value="1"/>
</dbReference>
<reference evidence="4" key="2">
    <citation type="journal article" date="2021" name="PeerJ">
        <title>Extensive microbial diversity within the chicken gut microbiome revealed by metagenomics and culture.</title>
        <authorList>
            <person name="Gilroy R."/>
            <person name="Ravi A."/>
            <person name="Getino M."/>
            <person name="Pursley I."/>
            <person name="Horton D.L."/>
            <person name="Alikhan N.F."/>
            <person name="Baker D."/>
            <person name="Gharbi K."/>
            <person name="Hall N."/>
            <person name="Watson M."/>
            <person name="Adriaenssens E.M."/>
            <person name="Foster-Nyarko E."/>
            <person name="Jarju S."/>
            <person name="Secka A."/>
            <person name="Antonio M."/>
            <person name="Oren A."/>
            <person name="Chaudhuri R.R."/>
            <person name="La Ragione R."/>
            <person name="Hildebrand F."/>
            <person name="Pallen M.J."/>
        </authorList>
    </citation>
    <scope>NUCLEOTIDE SEQUENCE</scope>
    <source>
        <strain evidence="4">D5-748</strain>
    </source>
</reference>
<dbReference type="GO" id="GO:0016798">
    <property type="term" value="F:hydrolase activity, acting on glycosyl bonds"/>
    <property type="evidence" value="ECO:0007669"/>
    <property type="project" value="UniProtKB-KW"/>
</dbReference>
<dbReference type="AlphaFoldDB" id="A0A9D9EE47"/>
<dbReference type="PANTHER" id="PTHR10357:SF210">
    <property type="entry name" value="MALTODEXTRIN GLUCOSIDASE"/>
    <property type="match status" value="1"/>
</dbReference>
<evidence type="ECO:0000256" key="2">
    <source>
        <dbReference type="ARBA" id="ARBA00023295"/>
    </source>
</evidence>
<evidence type="ECO:0000259" key="3">
    <source>
        <dbReference type="SMART" id="SM00642"/>
    </source>
</evidence>
<dbReference type="Pfam" id="PF09087">
    <property type="entry name" value="Cyc-maltodext_N"/>
    <property type="match status" value="1"/>
</dbReference>
<protein>
    <submittedName>
        <fullName evidence="4">Glycoside hydrolase family 13 protein</fullName>
    </submittedName>
</protein>
<accession>A0A9D9EE47</accession>
<proteinExistence type="predicted"/>
<dbReference type="InterPro" id="IPR017853">
    <property type="entry name" value="GH"/>
</dbReference>
<keyword evidence="1 4" id="KW-0378">Hydrolase</keyword>
<dbReference type="InterPro" id="IPR006047">
    <property type="entry name" value="GH13_cat_dom"/>
</dbReference>
<dbReference type="EMBL" id="JADIMO010000042">
    <property type="protein sequence ID" value="MBO8444791.1"/>
    <property type="molecule type" value="Genomic_DNA"/>
</dbReference>
<dbReference type="Gene3D" id="2.60.40.10">
    <property type="entry name" value="Immunoglobulins"/>
    <property type="match status" value="1"/>
</dbReference>
<dbReference type="InterPro" id="IPR013780">
    <property type="entry name" value="Glyco_hydro_b"/>
</dbReference>
<dbReference type="Proteomes" id="UP000823619">
    <property type="component" value="Unassembled WGS sequence"/>
</dbReference>
<evidence type="ECO:0000313" key="5">
    <source>
        <dbReference type="Proteomes" id="UP000823619"/>
    </source>
</evidence>
<dbReference type="SMART" id="SM00642">
    <property type="entry name" value="Aamy"/>
    <property type="match status" value="1"/>
</dbReference>